<dbReference type="AlphaFoldDB" id="A0A2T5HUR4"/>
<keyword evidence="3" id="KW-0238">DNA-binding</keyword>
<dbReference type="SUPFAM" id="SSF46785">
    <property type="entry name" value="Winged helix' DNA-binding domain"/>
    <property type="match status" value="1"/>
</dbReference>
<dbReference type="RefSeq" id="WP_107815300.1">
    <property type="nucleotide sequence ID" value="NZ_QAOH01000002.1"/>
</dbReference>
<comment type="caution">
    <text evidence="6">The sequence shown here is derived from an EMBL/GenBank/DDBJ whole genome shotgun (WGS) entry which is preliminary data.</text>
</comment>
<evidence type="ECO:0000313" key="7">
    <source>
        <dbReference type="Proteomes" id="UP000244077"/>
    </source>
</evidence>
<evidence type="ECO:0000313" key="6">
    <source>
        <dbReference type="EMBL" id="PTQ75327.1"/>
    </source>
</evidence>
<dbReference type="PANTHER" id="PTHR30118:SF15">
    <property type="entry name" value="TRANSCRIPTIONAL REGULATORY PROTEIN"/>
    <property type="match status" value="1"/>
</dbReference>
<dbReference type="Pfam" id="PF00126">
    <property type="entry name" value="HTH_1"/>
    <property type="match status" value="1"/>
</dbReference>
<protein>
    <submittedName>
        <fullName evidence="6">LysR family transcriptional regulator</fullName>
    </submittedName>
</protein>
<feature type="domain" description="HTH lysR-type" evidence="5">
    <location>
        <begin position="9"/>
        <end position="66"/>
    </location>
</feature>
<dbReference type="SUPFAM" id="SSF53850">
    <property type="entry name" value="Periplasmic binding protein-like II"/>
    <property type="match status" value="1"/>
</dbReference>
<dbReference type="GO" id="GO:0003677">
    <property type="term" value="F:DNA binding"/>
    <property type="evidence" value="ECO:0007669"/>
    <property type="project" value="UniProtKB-KW"/>
</dbReference>
<name>A0A2T5HUR4_9RHOB</name>
<proteinExistence type="inferred from homology"/>
<dbReference type="PROSITE" id="PS50931">
    <property type="entry name" value="HTH_LYSR"/>
    <property type="match status" value="1"/>
</dbReference>
<dbReference type="Gene3D" id="3.40.190.10">
    <property type="entry name" value="Periplasmic binding protein-like II"/>
    <property type="match status" value="2"/>
</dbReference>
<dbReference type="InterPro" id="IPR000847">
    <property type="entry name" value="LysR_HTH_N"/>
</dbReference>
<keyword evidence="7" id="KW-1185">Reference proteome</keyword>
<dbReference type="InterPro" id="IPR036388">
    <property type="entry name" value="WH-like_DNA-bd_sf"/>
</dbReference>
<sequence>MTDPRPTRFDLNLIKVFLTIWDVRSLTVAGTRLGLTQPAISHGLKRLREQFNDPLFLRVGNVMEPTEAATRLREPFEAALSLLEQTLQDSGSFRPATSSRGFRIAMTDTGEFFSLARILSVLEKQAPDVELTSFRVPPEEMESALRSGQADLALGYLPDLEQAPCQGQLLVTDRLVCLFREGHPVLAEPLTEERFVRLSFLDVSRAATGYQMGRTLLQQMGVHYRVKARLDHFTVVPEIIRRTDYVAIFPQSIAARLEGFATRDLPFDLPSYDIKLWVHDSFAADPGITWLRGVIVSALTEDTRR</sequence>
<evidence type="ECO:0000256" key="4">
    <source>
        <dbReference type="ARBA" id="ARBA00023163"/>
    </source>
</evidence>
<comment type="similarity">
    <text evidence="1">Belongs to the LysR transcriptional regulatory family.</text>
</comment>
<keyword evidence="2" id="KW-0805">Transcription regulation</keyword>
<dbReference type="InterPro" id="IPR005119">
    <property type="entry name" value="LysR_subst-bd"/>
</dbReference>
<dbReference type="Gene3D" id="1.10.10.10">
    <property type="entry name" value="Winged helix-like DNA-binding domain superfamily/Winged helix DNA-binding domain"/>
    <property type="match status" value="1"/>
</dbReference>
<dbReference type="PRINTS" id="PR00039">
    <property type="entry name" value="HTHLYSR"/>
</dbReference>
<dbReference type="InterPro" id="IPR036390">
    <property type="entry name" value="WH_DNA-bd_sf"/>
</dbReference>
<dbReference type="EMBL" id="QAOH01000002">
    <property type="protein sequence ID" value="PTQ75327.1"/>
    <property type="molecule type" value="Genomic_DNA"/>
</dbReference>
<evidence type="ECO:0000256" key="3">
    <source>
        <dbReference type="ARBA" id="ARBA00023125"/>
    </source>
</evidence>
<dbReference type="PANTHER" id="PTHR30118">
    <property type="entry name" value="HTH-TYPE TRANSCRIPTIONAL REGULATOR LEUO-RELATED"/>
    <property type="match status" value="1"/>
</dbReference>
<keyword evidence="4" id="KW-0804">Transcription</keyword>
<organism evidence="6 7">
    <name type="scientific">Celeribacter persicus</name>
    <dbReference type="NCBI Taxonomy" id="1651082"/>
    <lineage>
        <taxon>Bacteria</taxon>
        <taxon>Pseudomonadati</taxon>
        <taxon>Pseudomonadota</taxon>
        <taxon>Alphaproteobacteria</taxon>
        <taxon>Rhodobacterales</taxon>
        <taxon>Roseobacteraceae</taxon>
        <taxon>Celeribacter</taxon>
    </lineage>
</organism>
<dbReference type="OrthoDB" id="9774011at2"/>
<dbReference type="InterPro" id="IPR050389">
    <property type="entry name" value="LysR-type_TF"/>
</dbReference>
<evidence type="ECO:0000256" key="2">
    <source>
        <dbReference type="ARBA" id="ARBA00023015"/>
    </source>
</evidence>
<dbReference type="Pfam" id="PF03466">
    <property type="entry name" value="LysR_substrate"/>
    <property type="match status" value="1"/>
</dbReference>
<evidence type="ECO:0000259" key="5">
    <source>
        <dbReference type="PROSITE" id="PS50931"/>
    </source>
</evidence>
<accession>A0A2T5HUR4</accession>
<reference evidence="6 7" key="1">
    <citation type="submission" date="2018-04" db="EMBL/GenBank/DDBJ databases">
        <title>Genomic Encyclopedia of Archaeal and Bacterial Type Strains, Phase II (KMG-II): from individual species to whole genera.</title>
        <authorList>
            <person name="Goeker M."/>
        </authorList>
    </citation>
    <scope>NUCLEOTIDE SEQUENCE [LARGE SCALE GENOMIC DNA]</scope>
    <source>
        <strain evidence="6 7">DSM 100434</strain>
    </source>
</reference>
<dbReference type="GO" id="GO:0003700">
    <property type="term" value="F:DNA-binding transcription factor activity"/>
    <property type="evidence" value="ECO:0007669"/>
    <property type="project" value="InterPro"/>
</dbReference>
<gene>
    <name evidence="6" type="ORF">C8N42_102247</name>
</gene>
<evidence type="ECO:0000256" key="1">
    <source>
        <dbReference type="ARBA" id="ARBA00009437"/>
    </source>
</evidence>
<dbReference type="CDD" id="cd08459">
    <property type="entry name" value="PBP2_DntR_NahR_LinR_like"/>
    <property type="match status" value="1"/>
</dbReference>
<dbReference type="Proteomes" id="UP000244077">
    <property type="component" value="Unassembled WGS sequence"/>
</dbReference>